<evidence type="ECO:0000313" key="2">
    <source>
        <dbReference type="Proteomes" id="UP001171299"/>
    </source>
</evidence>
<proteinExistence type="predicted"/>
<sequence>MARYIAPLQSHLHKDWRNGPILKTAQLGHVKIIKIPAVLLMPKTAYLTVENKVRNLAAAHHVSASRDDTSRMAVAITRLAGDTVELDTVEQMLVNLKRKGVLTKSETLSIQADYLREKRDAGKNLNA</sequence>
<dbReference type="RefSeq" id="WP_303464873.1">
    <property type="nucleotide sequence ID" value="NZ_CP024638.1"/>
</dbReference>
<evidence type="ECO:0000313" key="1">
    <source>
        <dbReference type="EMBL" id="MDO6407389.1"/>
    </source>
</evidence>
<accession>A0ABT8XWX4</accession>
<gene>
    <name evidence="1" type="ORF">Q3404_12450</name>
</gene>
<dbReference type="Proteomes" id="UP001171299">
    <property type="component" value="Unassembled WGS sequence"/>
</dbReference>
<reference evidence="1" key="1">
    <citation type="submission" date="2023-07" db="EMBL/GenBank/DDBJ databases">
        <title>The extreme plant-growth-promoting properties of Pantoea phytobeneficialis PF55 revealed by functional and genomic analysis.</title>
        <authorList>
            <person name="Nascimento F.X."/>
            <person name="Marcio R.J."/>
        </authorList>
    </citation>
    <scope>NUCLEOTIDE SEQUENCE</scope>
    <source>
        <strain evidence="1">PF55</strain>
    </source>
</reference>
<protein>
    <submittedName>
        <fullName evidence="1">Uncharacterized protein</fullName>
    </submittedName>
</protein>
<name>A0ABT8XWX4_9GAMM</name>
<keyword evidence="2" id="KW-1185">Reference proteome</keyword>
<organism evidence="1 2">
    <name type="scientific">Pantoea phytobeneficialis</name>
    <dbReference type="NCBI Taxonomy" id="2052056"/>
    <lineage>
        <taxon>Bacteria</taxon>
        <taxon>Pseudomonadati</taxon>
        <taxon>Pseudomonadota</taxon>
        <taxon>Gammaproteobacteria</taxon>
        <taxon>Enterobacterales</taxon>
        <taxon>Erwiniaceae</taxon>
        <taxon>Pantoea</taxon>
    </lineage>
</organism>
<comment type="caution">
    <text evidence="1">The sequence shown here is derived from an EMBL/GenBank/DDBJ whole genome shotgun (WGS) entry which is preliminary data.</text>
</comment>
<dbReference type="EMBL" id="JAUOOM010000011">
    <property type="protein sequence ID" value="MDO6407389.1"/>
    <property type="molecule type" value="Genomic_DNA"/>
</dbReference>